<keyword evidence="2" id="KW-1185">Reference proteome</keyword>
<organism evidence="1 2">
    <name type="scientific">Paramuricea clavata</name>
    <name type="common">Red gorgonian</name>
    <name type="synonym">Violescent sea-whip</name>
    <dbReference type="NCBI Taxonomy" id="317549"/>
    <lineage>
        <taxon>Eukaryota</taxon>
        <taxon>Metazoa</taxon>
        <taxon>Cnidaria</taxon>
        <taxon>Anthozoa</taxon>
        <taxon>Octocorallia</taxon>
        <taxon>Malacalcyonacea</taxon>
        <taxon>Plexauridae</taxon>
        <taxon>Paramuricea</taxon>
    </lineage>
</organism>
<name>A0A7D9EVB9_PARCT</name>
<comment type="caution">
    <text evidence="1">The sequence shown here is derived from an EMBL/GenBank/DDBJ whole genome shotgun (WGS) entry which is preliminary data.</text>
</comment>
<evidence type="ECO:0000313" key="1">
    <source>
        <dbReference type="EMBL" id="CAB3982315.1"/>
    </source>
</evidence>
<dbReference type="AlphaFoldDB" id="A0A7D9EVB9"/>
<proteinExistence type="predicted"/>
<evidence type="ECO:0000313" key="2">
    <source>
        <dbReference type="Proteomes" id="UP001152795"/>
    </source>
</evidence>
<accession>A0A7D9EVB9</accession>
<dbReference type="EMBL" id="CACRXK020000489">
    <property type="protein sequence ID" value="CAB3982315.1"/>
    <property type="molecule type" value="Genomic_DNA"/>
</dbReference>
<gene>
    <name evidence="1" type="ORF">PACLA_8A055410</name>
</gene>
<reference evidence="1" key="1">
    <citation type="submission" date="2020-04" db="EMBL/GenBank/DDBJ databases">
        <authorList>
            <person name="Alioto T."/>
            <person name="Alioto T."/>
            <person name="Gomez Garrido J."/>
        </authorList>
    </citation>
    <scope>NUCLEOTIDE SEQUENCE</scope>
    <source>
        <strain evidence="1">A484AB</strain>
    </source>
</reference>
<dbReference type="Proteomes" id="UP001152795">
    <property type="component" value="Unassembled WGS sequence"/>
</dbReference>
<protein>
    <submittedName>
        <fullName evidence="1">Uncharacterized protein</fullName>
    </submittedName>
</protein>
<sequence length="87" mass="10330">MDVFNQRNKGFALQKMRYLTAVSKTDPHLYYDREKKILPSFMFVSDKQFINESVHFEIHWGTDTQKGNLATQEGKYITLEFSIFEDD</sequence>